<keyword evidence="4" id="KW-1185">Reference proteome</keyword>
<dbReference type="GO" id="GO:0005654">
    <property type="term" value="C:nucleoplasm"/>
    <property type="evidence" value="ECO:0007669"/>
    <property type="project" value="TreeGrafter"/>
</dbReference>
<dbReference type="Pfam" id="PF11669">
    <property type="entry name" value="WBP-1"/>
    <property type="match status" value="1"/>
</dbReference>
<accession>L5JTR2</accession>
<dbReference type="eggNOG" id="ENOG502TG6F">
    <property type="taxonomic scope" value="Eukaryota"/>
</dbReference>
<feature type="region of interest" description="Disordered" evidence="1">
    <location>
        <begin position="163"/>
        <end position="194"/>
    </location>
</feature>
<organism evidence="3 4">
    <name type="scientific">Pteropus alecto</name>
    <name type="common">Black flying fox</name>
    <dbReference type="NCBI Taxonomy" id="9402"/>
    <lineage>
        <taxon>Eukaryota</taxon>
        <taxon>Metazoa</taxon>
        <taxon>Chordata</taxon>
        <taxon>Craniata</taxon>
        <taxon>Vertebrata</taxon>
        <taxon>Euteleostomi</taxon>
        <taxon>Mammalia</taxon>
        <taxon>Eutheria</taxon>
        <taxon>Laurasiatheria</taxon>
        <taxon>Chiroptera</taxon>
        <taxon>Yinpterochiroptera</taxon>
        <taxon>Pteropodoidea</taxon>
        <taxon>Pteropodidae</taxon>
        <taxon>Pteropodinae</taxon>
        <taxon>Pteropus</taxon>
    </lineage>
</organism>
<feature type="compositionally biased region" description="Basic and acidic residues" evidence="1">
    <location>
        <begin position="163"/>
        <end position="173"/>
    </location>
</feature>
<dbReference type="PANTHER" id="PTHR31359:SF31">
    <property type="entry name" value="TRANSMEMBRANE PROTEIN 92"/>
    <property type="match status" value="1"/>
</dbReference>
<dbReference type="FunCoup" id="L5JTR2">
    <property type="interactions" value="10"/>
</dbReference>
<feature type="compositionally biased region" description="Low complexity" evidence="1">
    <location>
        <begin position="9"/>
        <end position="25"/>
    </location>
</feature>
<dbReference type="STRING" id="9402.L5JTR2"/>
<dbReference type="PANTHER" id="PTHR31359">
    <property type="entry name" value="TRANSMEMBRANE PROTEIN 92"/>
    <property type="match status" value="1"/>
</dbReference>
<protein>
    <submittedName>
        <fullName evidence="3">Transmembrane protein 92</fullName>
    </submittedName>
</protein>
<keyword evidence="2" id="KW-1133">Transmembrane helix</keyword>
<evidence type="ECO:0000256" key="2">
    <source>
        <dbReference type="SAM" id="Phobius"/>
    </source>
</evidence>
<feature type="region of interest" description="Disordered" evidence="1">
    <location>
        <begin position="1"/>
        <end position="42"/>
    </location>
</feature>
<sequence length="235" mass="25548">MRKGAGLCSPASPSLWSPSSPQPGLRGVGQGRRGSSGVSAPGEQVGQPFPAALVPGVPLPSLPYSTFRNSPLPPPWPQTGDGESILKRGVEEREEEGLRTAAKCGIIFTCPEGFKCCGDNCCQEYELFSGPMRIFVIVFLIILPILCICGLAKRFCRSCREQEQDRQMDREGPSEQPSISPAERVRVSASEPPPPYSEIILKPVLGWPPMEPPPPYSFRPEEYSGVHRGIDNPAF</sequence>
<dbReference type="AlphaFoldDB" id="L5JTR2"/>
<evidence type="ECO:0000313" key="4">
    <source>
        <dbReference type="Proteomes" id="UP000010552"/>
    </source>
</evidence>
<proteinExistence type="predicted"/>
<dbReference type="InterPro" id="IPR021684">
    <property type="entry name" value="WBP1-like"/>
</dbReference>
<name>L5JTR2_PTEAL</name>
<keyword evidence="2" id="KW-0472">Membrane</keyword>
<dbReference type="Proteomes" id="UP000010552">
    <property type="component" value="Unassembled WGS sequence"/>
</dbReference>
<evidence type="ECO:0000313" key="3">
    <source>
        <dbReference type="EMBL" id="ELK01658.1"/>
    </source>
</evidence>
<keyword evidence="2 3" id="KW-0812">Transmembrane</keyword>
<dbReference type="InParanoid" id="L5JTR2"/>
<gene>
    <name evidence="3" type="ORF">PAL_GLEAN10019719</name>
</gene>
<reference evidence="4" key="1">
    <citation type="journal article" date="2013" name="Science">
        <title>Comparative analysis of bat genomes provides insight into the evolution of flight and immunity.</title>
        <authorList>
            <person name="Zhang G."/>
            <person name="Cowled C."/>
            <person name="Shi Z."/>
            <person name="Huang Z."/>
            <person name="Bishop-Lilly K.A."/>
            <person name="Fang X."/>
            <person name="Wynne J.W."/>
            <person name="Xiong Z."/>
            <person name="Baker M.L."/>
            <person name="Zhao W."/>
            <person name="Tachedjian M."/>
            <person name="Zhu Y."/>
            <person name="Zhou P."/>
            <person name="Jiang X."/>
            <person name="Ng J."/>
            <person name="Yang L."/>
            <person name="Wu L."/>
            <person name="Xiao J."/>
            <person name="Feng Y."/>
            <person name="Chen Y."/>
            <person name="Sun X."/>
            <person name="Zhang Y."/>
            <person name="Marsh G.A."/>
            <person name="Crameri G."/>
            <person name="Broder C.C."/>
            <person name="Frey K.G."/>
            <person name="Wang L.F."/>
            <person name="Wang J."/>
        </authorList>
    </citation>
    <scope>NUCLEOTIDE SEQUENCE [LARGE SCALE GENOMIC DNA]</scope>
</reference>
<dbReference type="EMBL" id="KB031150">
    <property type="protein sequence ID" value="ELK01658.1"/>
    <property type="molecule type" value="Genomic_DNA"/>
</dbReference>
<evidence type="ECO:0000256" key="1">
    <source>
        <dbReference type="SAM" id="MobiDB-lite"/>
    </source>
</evidence>
<feature type="transmembrane region" description="Helical" evidence="2">
    <location>
        <begin position="132"/>
        <end position="152"/>
    </location>
</feature>